<dbReference type="EMBL" id="GGEC01038038">
    <property type="protein sequence ID" value="MBX18522.1"/>
    <property type="molecule type" value="Transcribed_RNA"/>
</dbReference>
<protein>
    <submittedName>
        <fullName evidence="1">Uncharacterized protein MANES_06G165100</fullName>
    </submittedName>
</protein>
<accession>A0A2P2LKN1</accession>
<name>A0A2P2LKN1_RHIMU</name>
<evidence type="ECO:0000313" key="1">
    <source>
        <dbReference type="EMBL" id="MBX18522.1"/>
    </source>
</evidence>
<dbReference type="AlphaFoldDB" id="A0A2P2LKN1"/>
<reference evidence="1" key="1">
    <citation type="submission" date="2018-02" db="EMBL/GenBank/DDBJ databases">
        <title>Rhizophora mucronata_Transcriptome.</title>
        <authorList>
            <person name="Meera S.P."/>
            <person name="Sreeshan A."/>
            <person name="Augustine A."/>
        </authorList>
    </citation>
    <scope>NUCLEOTIDE SEQUENCE</scope>
    <source>
        <tissue evidence="1">Leaf</tissue>
    </source>
</reference>
<sequence>MASMTRATTSDRQMARNARFTEKASVALPEEATAAFLLIPAVSIS</sequence>
<proteinExistence type="predicted"/>
<organism evidence="1">
    <name type="scientific">Rhizophora mucronata</name>
    <name type="common">Asiatic mangrove</name>
    <dbReference type="NCBI Taxonomy" id="61149"/>
    <lineage>
        <taxon>Eukaryota</taxon>
        <taxon>Viridiplantae</taxon>
        <taxon>Streptophyta</taxon>
        <taxon>Embryophyta</taxon>
        <taxon>Tracheophyta</taxon>
        <taxon>Spermatophyta</taxon>
        <taxon>Magnoliopsida</taxon>
        <taxon>eudicotyledons</taxon>
        <taxon>Gunneridae</taxon>
        <taxon>Pentapetalae</taxon>
        <taxon>rosids</taxon>
        <taxon>fabids</taxon>
        <taxon>Malpighiales</taxon>
        <taxon>Rhizophoraceae</taxon>
        <taxon>Rhizophora</taxon>
    </lineage>
</organism>